<evidence type="ECO:0000313" key="4">
    <source>
        <dbReference type="Proteomes" id="UP000053825"/>
    </source>
</evidence>
<dbReference type="AlphaFoldDB" id="A0A0L7R4F4"/>
<protein>
    <submittedName>
        <fullName evidence="3">Uncharacterized protein</fullName>
    </submittedName>
</protein>
<reference evidence="3 4" key="1">
    <citation type="submission" date="2015-07" db="EMBL/GenBank/DDBJ databases">
        <title>The genome of Habropoda laboriosa.</title>
        <authorList>
            <person name="Pan H."/>
            <person name="Kapheim K."/>
        </authorList>
    </citation>
    <scope>NUCLEOTIDE SEQUENCE [LARGE SCALE GENOMIC DNA]</scope>
    <source>
        <strain evidence="3">0110345459</strain>
    </source>
</reference>
<feature type="compositionally biased region" description="Polar residues" evidence="1">
    <location>
        <begin position="1"/>
        <end position="14"/>
    </location>
</feature>
<accession>A0A0L7R4F4</accession>
<sequence length="133" mass="15347">MESDTATDWSSTRKGSLETPMPRKFRKDSYQTGGATLNWVMCALCITSLAVSGLLIYRELRLESRIANLEARYQLQETPDLLIQRLKREVQLQLARHHFTTESNTFRIKRDTSKCNCPPGKCCRGINFRLIHL</sequence>
<feature type="transmembrane region" description="Helical" evidence="2">
    <location>
        <begin position="37"/>
        <end position="57"/>
    </location>
</feature>
<keyword evidence="2" id="KW-0472">Membrane</keyword>
<keyword evidence="2" id="KW-0812">Transmembrane</keyword>
<organism evidence="3 4">
    <name type="scientific">Habropoda laboriosa</name>
    <dbReference type="NCBI Taxonomy" id="597456"/>
    <lineage>
        <taxon>Eukaryota</taxon>
        <taxon>Metazoa</taxon>
        <taxon>Ecdysozoa</taxon>
        <taxon>Arthropoda</taxon>
        <taxon>Hexapoda</taxon>
        <taxon>Insecta</taxon>
        <taxon>Pterygota</taxon>
        <taxon>Neoptera</taxon>
        <taxon>Endopterygota</taxon>
        <taxon>Hymenoptera</taxon>
        <taxon>Apocrita</taxon>
        <taxon>Aculeata</taxon>
        <taxon>Apoidea</taxon>
        <taxon>Anthophila</taxon>
        <taxon>Apidae</taxon>
        <taxon>Habropoda</taxon>
    </lineage>
</organism>
<proteinExistence type="predicted"/>
<keyword evidence="4" id="KW-1185">Reference proteome</keyword>
<keyword evidence="2" id="KW-1133">Transmembrane helix</keyword>
<gene>
    <name evidence="3" type="ORF">WH47_10227</name>
</gene>
<feature type="region of interest" description="Disordered" evidence="1">
    <location>
        <begin position="1"/>
        <end position="25"/>
    </location>
</feature>
<name>A0A0L7R4F4_9HYME</name>
<dbReference type="EMBL" id="KQ414657">
    <property type="protein sequence ID" value="KOC65765.1"/>
    <property type="molecule type" value="Genomic_DNA"/>
</dbReference>
<dbReference type="OrthoDB" id="8964326at2759"/>
<dbReference type="Proteomes" id="UP000053825">
    <property type="component" value="Unassembled WGS sequence"/>
</dbReference>
<evidence type="ECO:0000256" key="2">
    <source>
        <dbReference type="SAM" id="Phobius"/>
    </source>
</evidence>
<evidence type="ECO:0000256" key="1">
    <source>
        <dbReference type="SAM" id="MobiDB-lite"/>
    </source>
</evidence>
<evidence type="ECO:0000313" key="3">
    <source>
        <dbReference type="EMBL" id="KOC65765.1"/>
    </source>
</evidence>